<dbReference type="InterPro" id="IPR002938">
    <property type="entry name" value="FAD-bd"/>
</dbReference>
<dbReference type="KEGG" id="aaco:K1I37_11315"/>
<keyword evidence="5" id="KW-0560">Oxidoreductase</keyword>
<evidence type="ECO:0000256" key="2">
    <source>
        <dbReference type="ARBA" id="ARBA00007801"/>
    </source>
</evidence>
<evidence type="ECO:0000256" key="1">
    <source>
        <dbReference type="ARBA" id="ARBA00001974"/>
    </source>
</evidence>
<sequence length="199" mass="21439">MNTGIQDAYNLGWKLAAVAKGASPALLDSYEAERRPVAVGVLALSSARLQQAINQKVIPTRRDANTMQLSVGYRGSVLARDDRDETSLLRAGDRAPDATNLMTVQGERRLFDLTRGRHFTLLSFGVQPPLETSPFELRTFHVVKQPTGPDDIADTEGYLASAYGATDCTLVLIRPDGYIALISDAGDISAVSDYLAAIG</sequence>
<dbReference type="SUPFAM" id="SSF51905">
    <property type="entry name" value="FAD/NAD(P)-binding domain"/>
    <property type="match status" value="1"/>
</dbReference>
<dbReference type="SUPFAM" id="SSF52833">
    <property type="entry name" value="Thioredoxin-like"/>
    <property type="match status" value="1"/>
</dbReference>
<evidence type="ECO:0000313" key="5">
    <source>
        <dbReference type="EMBL" id="UNO47320.1"/>
    </source>
</evidence>
<dbReference type="AlphaFoldDB" id="T0D256"/>
<evidence type="ECO:0000313" key="6">
    <source>
        <dbReference type="Proteomes" id="UP000829401"/>
    </source>
</evidence>
<accession>T0D256</accession>
<dbReference type="InterPro" id="IPR050641">
    <property type="entry name" value="RIFMO-like"/>
</dbReference>
<protein>
    <submittedName>
        <fullName evidence="5">FAD-dependent monooxygenase</fullName>
    </submittedName>
</protein>
<accession>A0A9E7CR61</accession>
<comment type="similarity">
    <text evidence="2">Belongs to the PheA/TfdB FAD monooxygenase family.</text>
</comment>
<dbReference type="PANTHER" id="PTHR43004">
    <property type="entry name" value="TRK SYSTEM POTASSIUM UPTAKE PROTEIN"/>
    <property type="match status" value="1"/>
</dbReference>
<keyword evidence="3" id="KW-0285">Flavoprotein</keyword>
<dbReference type="Pfam" id="PF21274">
    <property type="entry name" value="Rng_hyd_C"/>
    <property type="match status" value="1"/>
</dbReference>
<keyword evidence="4" id="KW-0274">FAD</keyword>
<dbReference type="Gene3D" id="3.40.30.120">
    <property type="match status" value="1"/>
</dbReference>
<proteinExistence type="inferred from homology"/>
<dbReference type="GO" id="GO:0016709">
    <property type="term" value="F:oxidoreductase activity, acting on paired donors, with incorporation or reduction of molecular oxygen, NAD(P)H as one donor, and incorporation of one atom of oxygen"/>
    <property type="evidence" value="ECO:0007669"/>
    <property type="project" value="UniProtKB-ARBA"/>
</dbReference>
<dbReference type="PANTHER" id="PTHR43004:SF19">
    <property type="entry name" value="BINDING MONOOXYGENASE, PUTATIVE (JCVI)-RELATED"/>
    <property type="match status" value="1"/>
</dbReference>
<keyword evidence="5" id="KW-0503">Monooxygenase</keyword>
<dbReference type="Gene3D" id="3.50.50.60">
    <property type="entry name" value="FAD/NAD(P)-binding domain"/>
    <property type="match status" value="1"/>
</dbReference>
<dbReference type="STRING" id="1356854.N007_08340"/>
<dbReference type="GO" id="GO:0071949">
    <property type="term" value="F:FAD binding"/>
    <property type="evidence" value="ECO:0007669"/>
    <property type="project" value="InterPro"/>
</dbReference>
<dbReference type="Proteomes" id="UP000829401">
    <property type="component" value="Chromosome"/>
</dbReference>
<dbReference type="eggNOG" id="COG0654">
    <property type="taxonomic scope" value="Bacteria"/>
</dbReference>
<organism evidence="5 6">
    <name type="scientific">Alicyclobacillus acidoterrestris (strain ATCC 49025 / DSM 3922 / CIP 106132 / NCIMB 13137 / GD3B)</name>
    <dbReference type="NCBI Taxonomy" id="1356854"/>
    <lineage>
        <taxon>Bacteria</taxon>
        <taxon>Bacillati</taxon>
        <taxon>Bacillota</taxon>
        <taxon>Bacilli</taxon>
        <taxon>Bacillales</taxon>
        <taxon>Alicyclobacillaceae</taxon>
        <taxon>Alicyclobacillus</taxon>
    </lineage>
</organism>
<dbReference type="EMBL" id="CP080467">
    <property type="protein sequence ID" value="UNO47320.1"/>
    <property type="molecule type" value="Genomic_DNA"/>
</dbReference>
<evidence type="ECO:0000256" key="4">
    <source>
        <dbReference type="ARBA" id="ARBA00022827"/>
    </source>
</evidence>
<comment type="cofactor">
    <cofactor evidence="1">
        <name>FAD</name>
        <dbReference type="ChEBI" id="CHEBI:57692"/>
    </cofactor>
</comment>
<keyword evidence="6" id="KW-1185">Reference proteome</keyword>
<reference evidence="6" key="1">
    <citation type="journal article" date="2022" name="G3 (Bethesda)">
        <title>Unveiling the complete genome sequence of Alicyclobacillus acidoterrestris DSM 3922T, a taint-producing strain.</title>
        <authorList>
            <person name="Leonardo I.C."/>
            <person name="Barreto Crespo M.T."/>
            <person name="Gaspar F.B."/>
        </authorList>
    </citation>
    <scope>NUCLEOTIDE SEQUENCE [LARGE SCALE GENOMIC DNA]</scope>
    <source>
        <strain evidence="6">DSM 3922</strain>
    </source>
</reference>
<dbReference type="InterPro" id="IPR036188">
    <property type="entry name" value="FAD/NAD-bd_sf"/>
</dbReference>
<dbReference type="InterPro" id="IPR036249">
    <property type="entry name" value="Thioredoxin-like_sf"/>
</dbReference>
<dbReference type="OrthoDB" id="9766816at2"/>
<gene>
    <name evidence="5" type="ORF">K1I37_11315</name>
</gene>
<dbReference type="Pfam" id="PF01494">
    <property type="entry name" value="FAD_binding_3"/>
    <property type="match status" value="1"/>
</dbReference>
<dbReference type="RefSeq" id="WP_021296731.1">
    <property type="nucleotide sequence ID" value="NZ_AURB01000134.1"/>
</dbReference>
<name>T0D256_ALIAG</name>
<evidence type="ECO:0000256" key="3">
    <source>
        <dbReference type="ARBA" id="ARBA00022630"/>
    </source>
</evidence>